<dbReference type="AlphaFoldDB" id="A0AAQ3WIV5"/>
<feature type="domain" description="Reverse transcriptase Ty1/copia-type" evidence="1">
    <location>
        <begin position="11"/>
        <end position="109"/>
    </location>
</feature>
<dbReference type="Pfam" id="PF07727">
    <property type="entry name" value="RVT_2"/>
    <property type="match status" value="1"/>
</dbReference>
<proteinExistence type="predicted"/>
<protein>
    <recommendedName>
        <fullName evidence="1">Reverse transcriptase Ty1/copia-type domain-containing protein</fullName>
    </recommendedName>
</protein>
<feature type="non-terminal residue" evidence="2">
    <location>
        <position position="166"/>
    </location>
</feature>
<keyword evidence="3" id="KW-1185">Reference proteome</keyword>
<evidence type="ECO:0000313" key="3">
    <source>
        <dbReference type="Proteomes" id="UP001341281"/>
    </source>
</evidence>
<reference evidence="2 3" key="1">
    <citation type="submission" date="2024-02" db="EMBL/GenBank/DDBJ databases">
        <title>High-quality chromosome-scale genome assembly of Pensacola bahiagrass (Paspalum notatum Flugge var. saurae).</title>
        <authorList>
            <person name="Vega J.M."/>
            <person name="Podio M."/>
            <person name="Orjuela J."/>
            <person name="Siena L.A."/>
            <person name="Pessino S.C."/>
            <person name="Combes M.C."/>
            <person name="Mariac C."/>
            <person name="Albertini E."/>
            <person name="Pupilli F."/>
            <person name="Ortiz J.P.A."/>
            <person name="Leblanc O."/>
        </authorList>
    </citation>
    <scope>NUCLEOTIDE SEQUENCE [LARGE SCALE GENOMIC DNA]</scope>
    <source>
        <strain evidence="2">R1</strain>
        <tissue evidence="2">Leaf</tissue>
    </source>
</reference>
<dbReference type="InterPro" id="IPR013103">
    <property type="entry name" value="RVT_2"/>
</dbReference>
<dbReference type="EMBL" id="CP144747">
    <property type="protein sequence ID" value="WVZ63013.1"/>
    <property type="molecule type" value="Genomic_DNA"/>
</dbReference>
<dbReference type="Proteomes" id="UP001341281">
    <property type="component" value="Chromosome 03"/>
</dbReference>
<name>A0AAQ3WIV5_PASNO</name>
<organism evidence="2 3">
    <name type="scientific">Paspalum notatum var. saurae</name>
    <dbReference type="NCBI Taxonomy" id="547442"/>
    <lineage>
        <taxon>Eukaryota</taxon>
        <taxon>Viridiplantae</taxon>
        <taxon>Streptophyta</taxon>
        <taxon>Embryophyta</taxon>
        <taxon>Tracheophyta</taxon>
        <taxon>Spermatophyta</taxon>
        <taxon>Magnoliopsida</taxon>
        <taxon>Liliopsida</taxon>
        <taxon>Poales</taxon>
        <taxon>Poaceae</taxon>
        <taxon>PACMAD clade</taxon>
        <taxon>Panicoideae</taxon>
        <taxon>Andropogonodae</taxon>
        <taxon>Paspaleae</taxon>
        <taxon>Paspalinae</taxon>
        <taxon>Paspalum</taxon>
    </lineage>
</organism>
<gene>
    <name evidence="2" type="ORF">U9M48_012693</name>
</gene>
<dbReference type="PANTHER" id="PTHR11439:SF440">
    <property type="entry name" value="INTEGRASE CATALYTIC DOMAIN-CONTAINING PROTEIN"/>
    <property type="match status" value="1"/>
</dbReference>
<evidence type="ECO:0000259" key="1">
    <source>
        <dbReference type="Pfam" id="PF07727"/>
    </source>
</evidence>
<sequence>PYMVFSFIRWTTFLNGELDEEIYMDQPAGFVENGQEGMVCKLEFFTSTTAIFSLIRIAFTTPTDDFVKPLYGLKQEPKQCHEKGQGVILCLYVDDILIFGTNLGMINVLLMKNRRIARDQLRYFQIIGSLMYLASSTRPDISFAVSKLSRFVSNPGDDHWRALERV</sequence>
<dbReference type="PANTHER" id="PTHR11439">
    <property type="entry name" value="GAG-POL-RELATED RETROTRANSPOSON"/>
    <property type="match status" value="1"/>
</dbReference>
<accession>A0AAQ3WIV5</accession>
<evidence type="ECO:0000313" key="2">
    <source>
        <dbReference type="EMBL" id="WVZ63013.1"/>
    </source>
</evidence>